<dbReference type="InterPro" id="IPR011990">
    <property type="entry name" value="TPR-like_helical_dom_sf"/>
</dbReference>
<dbReference type="GO" id="GO:0071014">
    <property type="term" value="C:post-mRNA release spliceosomal complex"/>
    <property type="evidence" value="ECO:0007669"/>
    <property type="project" value="TreeGrafter"/>
</dbReference>
<keyword evidence="4" id="KW-0747">Spliceosome</keyword>
<feature type="domain" description="Pre-mRNA-splicing factor Syf1-like N-terminal HAT-repeats" evidence="11">
    <location>
        <begin position="312"/>
        <end position="485"/>
    </location>
</feature>
<evidence type="ECO:0000256" key="4">
    <source>
        <dbReference type="ARBA" id="ARBA00022728"/>
    </source>
</evidence>
<evidence type="ECO:0000256" key="3">
    <source>
        <dbReference type="ARBA" id="ARBA00022664"/>
    </source>
</evidence>
<dbReference type="GO" id="GO:0016740">
    <property type="term" value="F:transferase activity"/>
    <property type="evidence" value="ECO:0007669"/>
    <property type="project" value="UniProtKB-KW"/>
</dbReference>
<dbReference type="SUPFAM" id="SSF48452">
    <property type="entry name" value="TPR-like"/>
    <property type="match status" value="1"/>
</dbReference>
<dbReference type="GO" id="GO:0000245">
    <property type="term" value="P:spliceosomal complex assembly"/>
    <property type="evidence" value="ECO:0007669"/>
    <property type="project" value="TreeGrafter"/>
</dbReference>
<keyword evidence="5" id="KW-0677">Repeat</keyword>
<dbReference type="GO" id="GO:0071011">
    <property type="term" value="C:precatalytic spliceosome"/>
    <property type="evidence" value="ECO:0007669"/>
    <property type="project" value="TreeGrafter"/>
</dbReference>
<keyword evidence="6" id="KW-0508">mRNA splicing</keyword>
<dbReference type="GO" id="GO:0071007">
    <property type="term" value="C:U2-type catalytic step 2 spliceosome"/>
    <property type="evidence" value="ECO:0007669"/>
    <property type="project" value="TreeGrafter"/>
</dbReference>
<evidence type="ECO:0000256" key="10">
    <source>
        <dbReference type="SAM" id="MobiDB-lite"/>
    </source>
</evidence>
<evidence type="ECO:0000256" key="8">
    <source>
        <dbReference type="ARBA" id="ARBA00039167"/>
    </source>
</evidence>
<evidence type="ECO:0000256" key="6">
    <source>
        <dbReference type="ARBA" id="ARBA00023187"/>
    </source>
</evidence>
<dbReference type="AlphaFoldDB" id="A0A4Y7Q7A2"/>
<dbReference type="InterPro" id="IPR003107">
    <property type="entry name" value="HAT"/>
</dbReference>
<evidence type="ECO:0000256" key="5">
    <source>
        <dbReference type="ARBA" id="ARBA00022737"/>
    </source>
</evidence>
<dbReference type="STRING" id="50990.A0A4Y7Q7A2"/>
<sequence length="716" mass="83877">MQDGRVVPRVKNLAPAAVQVTTEQLLREAQERQDAGFCAPKQRVEDFEELREYRNRKRKEYEEHIGLSRSDLKEWQAYASWEASQGEFERSRSVYERALEVDPHCVSLWLSYTEMELNGRNVQHARNLFDRAVTLLPRVEQLWYKYVYLEELLENVAGARQVFERWMKWEPEDKAWQAYTKMEERYGEHDRASRIFERWIAVRPEPRIWVKWAKFEEGRSKIDAAREVFKTALEFFGDDIEQIEKAQAVFIAFAKMETRQKEYESAREIYKFALDRVPRDKSSSLYFSYTNFEKQHGTRSTLECTVLAQRRVQYEDDLAHDGQNYDAWLDYVRHEDATMSLKEAGADDAEMGGAIGRVRDVYERAVSHVPPSDAKRHWRRYIYLWLYYALFEEICAKDYERARQVYRTALTVVPHKNFTFAKLWLAFAYFEVRQMDLLAARKVLGGAIGMCPKEKLFKGYIKLEEQLREFDRERSLYEKYIQYDPANSSAWIEYAQLEASLGDHSRTRAIYELALGQPHLSKPENLWKAYIDSEIEQGERVRARTLYERLTGLSGDVKVWSSFAKFESASIPLPANQSSKEGNGEEDKEGMETVKGDMNAARQVFHRGLKYMKEKGLQTERYALLKAGERFEQEHGTTNDLAKVAAMMPIVSRVDVVRDEATQVSDMLFLDDVQKKNPASHEFLQMARMWNESQPNEHVSHENTTPGLREPSENAS</sequence>
<evidence type="ECO:0000256" key="7">
    <source>
        <dbReference type="ARBA" id="ARBA00023242"/>
    </source>
</evidence>
<dbReference type="Proteomes" id="UP000294933">
    <property type="component" value="Unassembled WGS sequence"/>
</dbReference>
<evidence type="ECO:0000256" key="1">
    <source>
        <dbReference type="ARBA" id="ARBA00004123"/>
    </source>
</evidence>
<evidence type="ECO:0000313" key="12">
    <source>
        <dbReference type="EMBL" id="TDL23201.1"/>
    </source>
</evidence>
<dbReference type="FunFam" id="1.25.40.10:FF:000639">
    <property type="entry name" value="Pre-mRNA-splicing factor CLF1"/>
    <property type="match status" value="1"/>
</dbReference>
<proteinExistence type="inferred from homology"/>
<dbReference type="OrthoDB" id="541719at2759"/>
<evidence type="ECO:0000259" key="11">
    <source>
        <dbReference type="Pfam" id="PF23233"/>
    </source>
</evidence>
<gene>
    <name evidence="12" type="ORF">BD410DRAFT_787521</name>
</gene>
<keyword evidence="3" id="KW-0507">mRNA processing</keyword>
<dbReference type="PANTHER" id="PTHR11246:SF3">
    <property type="entry name" value="CROOKED NECK-LIKE PROTEIN 1"/>
    <property type="match status" value="1"/>
</dbReference>
<keyword evidence="12" id="KW-0808">Transferase</keyword>
<protein>
    <recommendedName>
        <fullName evidence="8">Pre-mRNA-splicing factor CLF1</fullName>
    </recommendedName>
    <alternativeName>
        <fullName evidence="9">Pre-mRNA-splicing factor clf1</fullName>
    </alternativeName>
</protein>
<name>A0A4Y7Q7A2_9AGAM</name>
<dbReference type="InterPro" id="IPR045075">
    <property type="entry name" value="Syf1-like"/>
</dbReference>
<reference evidence="12 13" key="1">
    <citation type="submission" date="2018-06" db="EMBL/GenBank/DDBJ databases">
        <title>A transcriptomic atlas of mushroom development highlights an independent origin of complex multicellularity.</title>
        <authorList>
            <consortium name="DOE Joint Genome Institute"/>
            <person name="Krizsan K."/>
            <person name="Almasi E."/>
            <person name="Merenyi Z."/>
            <person name="Sahu N."/>
            <person name="Viragh M."/>
            <person name="Koszo T."/>
            <person name="Mondo S."/>
            <person name="Kiss B."/>
            <person name="Balint B."/>
            <person name="Kues U."/>
            <person name="Barry K."/>
            <person name="Hegedus J.C."/>
            <person name="Henrissat B."/>
            <person name="Johnson J."/>
            <person name="Lipzen A."/>
            <person name="Ohm R."/>
            <person name="Nagy I."/>
            <person name="Pangilinan J."/>
            <person name="Yan J."/>
            <person name="Xiong Y."/>
            <person name="Grigoriev I.V."/>
            <person name="Hibbett D.S."/>
            <person name="Nagy L.G."/>
        </authorList>
    </citation>
    <scope>NUCLEOTIDE SEQUENCE [LARGE SCALE GENOMIC DNA]</scope>
    <source>
        <strain evidence="12 13">SZMC22713</strain>
    </source>
</reference>
<dbReference type="SMART" id="SM00386">
    <property type="entry name" value="HAT"/>
    <property type="match status" value="15"/>
</dbReference>
<dbReference type="PANTHER" id="PTHR11246">
    <property type="entry name" value="PRE-MRNA SPLICING FACTOR"/>
    <property type="match status" value="1"/>
</dbReference>
<dbReference type="Pfam" id="PF23233">
    <property type="entry name" value="HAT_Syf1_CNRKL1_N"/>
    <property type="match status" value="2"/>
</dbReference>
<feature type="compositionally biased region" description="Polar residues" evidence="10">
    <location>
        <begin position="693"/>
        <end position="706"/>
    </location>
</feature>
<dbReference type="VEuPathDB" id="FungiDB:BD410DRAFT_787521"/>
<accession>A0A4Y7Q7A2</accession>
<evidence type="ECO:0000256" key="2">
    <source>
        <dbReference type="ARBA" id="ARBA00008644"/>
    </source>
</evidence>
<evidence type="ECO:0000256" key="9">
    <source>
        <dbReference type="ARBA" id="ARBA00070631"/>
    </source>
</evidence>
<dbReference type="Gene3D" id="1.25.40.10">
    <property type="entry name" value="Tetratricopeptide repeat domain"/>
    <property type="match status" value="3"/>
</dbReference>
<dbReference type="InterPro" id="IPR055433">
    <property type="entry name" value="HAT_Syf1-like_N"/>
</dbReference>
<organism evidence="12 13">
    <name type="scientific">Rickenella mellea</name>
    <dbReference type="NCBI Taxonomy" id="50990"/>
    <lineage>
        <taxon>Eukaryota</taxon>
        <taxon>Fungi</taxon>
        <taxon>Dikarya</taxon>
        <taxon>Basidiomycota</taxon>
        <taxon>Agaricomycotina</taxon>
        <taxon>Agaricomycetes</taxon>
        <taxon>Hymenochaetales</taxon>
        <taxon>Rickenellaceae</taxon>
        <taxon>Rickenella</taxon>
    </lineage>
</organism>
<comment type="similarity">
    <text evidence="2">Belongs to the crooked-neck family.</text>
</comment>
<evidence type="ECO:0000313" key="13">
    <source>
        <dbReference type="Proteomes" id="UP000294933"/>
    </source>
</evidence>
<feature type="region of interest" description="Disordered" evidence="10">
    <location>
        <begin position="693"/>
        <end position="716"/>
    </location>
</feature>
<feature type="domain" description="Pre-mRNA-splicing factor Syf1-like N-terminal HAT-repeats" evidence="11">
    <location>
        <begin position="60"/>
        <end position="205"/>
    </location>
</feature>
<dbReference type="GO" id="GO:0000974">
    <property type="term" value="C:Prp19 complex"/>
    <property type="evidence" value="ECO:0007669"/>
    <property type="project" value="TreeGrafter"/>
</dbReference>
<keyword evidence="7" id="KW-0539">Nucleus</keyword>
<dbReference type="EMBL" id="ML170171">
    <property type="protein sequence ID" value="TDL23201.1"/>
    <property type="molecule type" value="Genomic_DNA"/>
</dbReference>
<keyword evidence="13" id="KW-1185">Reference proteome</keyword>
<comment type="subcellular location">
    <subcellularLocation>
        <location evidence="1">Nucleus</location>
    </subcellularLocation>
</comment>